<dbReference type="Proteomes" id="UP000230228">
    <property type="component" value="Unassembled WGS sequence"/>
</dbReference>
<dbReference type="GO" id="GO:0005737">
    <property type="term" value="C:cytoplasm"/>
    <property type="evidence" value="ECO:0007669"/>
    <property type="project" value="UniProtKB-SubCell"/>
</dbReference>
<dbReference type="PANTHER" id="PTHR11579:SF0">
    <property type="entry name" value="PROTEIN-L-ISOASPARTATE(D-ASPARTATE) O-METHYLTRANSFERASE"/>
    <property type="match status" value="1"/>
</dbReference>
<evidence type="ECO:0000256" key="4">
    <source>
        <dbReference type="ARBA" id="ARBA00013346"/>
    </source>
</evidence>
<sequence>MPCADLNSLISHLLEIGVLKTPAIIDAFKNIDREHFTPEDMKCFAHVDEALSIQGGQTISQPYTVAFMLELLEPKPGEKILDIGAGSGWQTALLAHIVRSGSAYGKVFAMEIVPELCKFGKKNLEKFSFIEKEIVEWICGDASGGFPQEAPFDKIIAAAALNEKVPQAWKDQLKIGGKIVVPIGGSIWLFIKKDNDNFEEKEYPGFAFVPFVENHPQLQ</sequence>
<name>A0A2M8ERK9_9BACT</name>
<dbReference type="PANTHER" id="PTHR11579">
    <property type="entry name" value="PROTEIN-L-ISOASPARTATE O-METHYLTRANSFERASE"/>
    <property type="match status" value="1"/>
</dbReference>
<accession>A0A2M8ERK9</accession>
<reference evidence="11" key="1">
    <citation type="submission" date="2017-09" db="EMBL/GenBank/DDBJ databases">
        <title>Depth-based differentiation of microbial function through sediment-hosted aquifers and enrichment of novel symbionts in the deep terrestrial subsurface.</title>
        <authorList>
            <person name="Probst A.J."/>
            <person name="Ladd B."/>
            <person name="Jarett J.K."/>
            <person name="Geller-Mcgrath D.E."/>
            <person name="Sieber C.M.K."/>
            <person name="Emerson J.B."/>
            <person name="Anantharaman K."/>
            <person name="Thomas B.C."/>
            <person name="Malmstrom R."/>
            <person name="Stieglmeier M."/>
            <person name="Klingl A."/>
            <person name="Woyke T."/>
            <person name="Ryan C.M."/>
            <person name="Banfield J.F."/>
        </authorList>
    </citation>
    <scope>NUCLEOTIDE SEQUENCE [LARGE SCALE GENOMIC DNA]</scope>
</reference>
<dbReference type="GO" id="GO:0004719">
    <property type="term" value="F:protein-L-isoaspartate (D-aspartate) O-methyltransferase activity"/>
    <property type="evidence" value="ECO:0007669"/>
    <property type="project" value="UniProtKB-UniRule"/>
</dbReference>
<evidence type="ECO:0000256" key="1">
    <source>
        <dbReference type="ARBA" id="ARBA00004496"/>
    </source>
</evidence>
<evidence type="ECO:0000256" key="6">
    <source>
        <dbReference type="ARBA" id="ARBA00022603"/>
    </source>
</evidence>
<comment type="subcellular location">
    <subcellularLocation>
        <location evidence="1">Cytoplasm</location>
    </subcellularLocation>
</comment>
<evidence type="ECO:0000256" key="9">
    <source>
        <dbReference type="NCBIfam" id="TIGR00080"/>
    </source>
</evidence>
<dbReference type="NCBIfam" id="TIGR00080">
    <property type="entry name" value="pimt"/>
    <property type="match status" value="1"/>
</dbReference>
<evidence type="ECO:0000256" key="2">
    <source>
        <dbReference type="ARBA" id="ARBA00005369"/>
    </source>
</evidence>
<dbReference type="InterPro" id="IPR029063">
    <property type="entry name" value="SAM-dependent_MTases_sf"/>
</dbReference>
<evidence type="ECO:0000256" key="3">
    <source>
        <dbReference type="ARBA" id="ARBA00011890"/>
    </source>
</evidence>
<dbReference type="InterPro" id="IPR000682">
    <property type="entry name" value="PCMT"/>
</dbReference>
<dbReference type="Pfam" id="PF01135">
    <property type="entry name" value="PCMT"/>
    <property type="match status" value="1"/>
</dbReference>
<keyword evidence="8" id="KW-0949">S-adenosyl-L-methionine</keyword>
<dbReference type="EMBL" id="PFSH01000012">
    <property type="protein sequence ID" value="PJC25347.1"/>
    <property type="molecule type" value="Genomic_DNA"/>
</dbReference>
<evidence type="ECO:0000256" key="8">
    <source>
        <dbReference type="ARBA" id="ARBA00022691"/>
    </source>
</evidence>
<evidence type="ECO:0000256" key="5">
    <source>
        <dbReference type="ARBA" id="ARBA00022490"/>
    </source>
</evidence>
<evidence type="ECO:0000256" key="7">
    <source>
        <dbReference type="ARBA" id="ARBA00022679"/>
    </source>
</evidence>
<keyword evidence="5" id="KW-0963">Cytoplasm</keyword>
<dbReference type="GO" id="GO:0030091">
    <property type="term" value="P:protein repair"/>
    <property type="evidence" value="ECO:0007669"/>
    <property type="project" value="UniProtKB-UniRule"/>
</dbReference>
<proteinExistence type="inferred from homology"/>
<dbReference type="GO" id="GO:0032259">
    <property type="term" value="P:methylation"/>
    <property type="evidence" value="ECO:0007669"/>
    <property type="project" value="UniProtKB-KW"/>
</dbReference>
<keyword evidence="6 10" id="KW-0489">Methyltransferase</keyword>
<keyword evidence="7 10" id="KW-0808">Transferase</keyword>
<evidence type="ECO:0000313" key="11">
    <source>
        <dbReference type="Proteomes" id="UP000230228"/>
    </source>
</evidence>
<gene>
    <name evidence="10" type="primary">pcm</name>
    <name evidence="10" type="ORF">CO056_00715</name>
</gene>
<evidence type="ECO:0000313" key="10">
    <source>
        <dbReference type="EMBL" id="PJC25347.1"/>
    </source>
</evidence>
<dbReference type="Gene3D" id="3.40.50.150">
    <property type="entry name" value="Vaccinia Virus protein VP39"/>
    <property type="match status" value="1"/>
</dbReference>
<organism evidence="10 11">
    <name type="scientific">Candidatus Tagabacteria bacterium CG_4_9_14_0_2_um_filter_41_11</name>
    <dbReference type="NCBI Taxonomy" id="1975019"/>
    <lineage>
        <taxon>Bacteria</taxon>
        <taxon>Candidatus Tagaibacteriota</taxon>
    </lineage>
</organism>
<dbReference type="EC" id="2.1.1.77" evidence="3 9"/>
<dbReference type="CDD" id="cd02440">
    <property type="entry name" value="AdoMet_MTases"/>
    <property type="match status" value="1"/>
</dbReference>
<dbReference type="AlphaFoldDB" id="A0A2M8ERK9"/>
<comment type="caution">
    <text evidence="10">The sequence shown here is derived from an EMBL/GenBank/DDBJ whole genome shotgun (WGS) entry which is preliminary data.</text>
</comment>
<comment type="similarity">
    <text evidence="2">Belongs to the methyltransferase superfamily. L-isoaspartyl/D-aspartyl protein methyltransferase family.</text>
</comment>
<dbReference type="SUPFAM" id="SSF53335">
    <property type="entry name" value="S-adenosyl-L-methionine-dependent methyltransferases"/>
    <property type="match status" value="1"/>
</dbReference>
<protein>
    <recommendedName>
        <fullName evidence="4 9">Protein-L-isoaspartate O-methyltransferase</fullName>
        <ecNumber evidence="3 9">2.1.1.77</ecNumber>
    </recommendedName>
</protein>